<dbReference type="SUPFAM" id="SSF50978">
    <property type="entry name" value="WD40 repeat-like"/>
    <property type="match status" value="1"/>
</dbReference>
<dbReference type="InterPro" id="IPR036322">
    <property type="entry name" value="WD40_repeat_dom_sf"/>
</dbReference>
<dbReference type="PROSITE" id="PS00678">
    <property type="entry name" value="WD_REPEATS_1"/>
    <property type="match status" value="1"/>
</dbReference>
<dbReference type="PROSITE" id="PS50294">
    <property type="entry name" value="WD_REPEATS_REGION"/>
    <property type="match status" value="3"/>
</dbReference>
<feature type="repeat" description="WD" evidence="6">
    <location>
        <begin position="282"/>
        <end position="324"/>
    </location>
</feature>
<dbReference type="SMART" id="SM00320">
    <property type="entry name" value="WD40"/>
    <property type="match status" value="6"/>
</dbReference>
<evidence type="ECO:0000256" key="1">
    <source>
        <dbReference type="ARBA" id="ARBA00004123"/>
    </source>
</evidence>
<dbReference type="GO" id="GO:0006325">
    <property type="term" value="P:chromatin organization"/>
    <property type="evidence" value="ECO:0007669"/>
    <property type="project" value="UniProtKB-KW"/>
</dbReference>
<evidence type="ECO:0000256" key="7">
    <source>
        <dbReference type="SAM" id="MobiDB-lite"/>
    </source>
</evidence>
<keyword evidence="3" id="KW-0677">Repeat</keyword>
<dbReference type="Pfam" id="PF12265">
    <property type="entry name" value="CAF1C_H4-bd"/>
    <property type="match status" value="1"/>
</dbReference>
<dbReference type="GO" id="GO:0005634">
    <property type="term" value="C:nucleus"/>
    <property type="evidence" value="ECO:0007669"/>
    <property type="project" value="UniProtKB-SubCell"/>
</dbReference>
<evidence type="ECO:0000256" key="2">
    <source>
        <dbReference type="ARBA" id="ARBA00022574"/>
    </source>
</evidence>
<dbReference type="InterPro" id="IPR020472">
    <property type="entry name" value="WD40_PAC1"/>
</dbReference>
<dbReference type="InterPro" id="IPR022052">
    <property type="entry name" value="Histone-bd_RBBP4-like_N"/>
</dbReference>
<evidence type="ECO:0000256" key="5">
    <source>
        <dbReference type="ARBA" id="ARBA00023242"/>
    </source>
</evidence>
<comment type="caution">
    <text evidence="9">The sequence shown here is derived from an EMBL/GenBank/DDBJ whole genome shotgun (WGS) entry which is preliminary data.</text>
</comment>
<dbReference type="PANTHER" id="PTHR22850">
    <property type="entry name" value="WD40 REPEAT FAMILY"/>
    <property type="match status" value="1"/>
</dbReference>
<proteinExistence type="predicted"/>
<dbReference type="EMBL" id="JMKJ01000321">
    <property type="protein sequence ID" value="KGG51354.1"/>
    <property type="molecule type" value="Genomic_DNA"/>
</dbReference>
<dbReference type="RefSeq" id="XP_013237781.1">
    <property type="nucleotide sequence ID" value="XM_013382327.1"/>
</dbReference>
<name>A0A098VRD6_9MICR</name>
<feature type="compositionally biased region" description="Polar residues" evidence="7">
    <location>
        <begin position="515"/>
        <end position="529"/>
    </location>
</feature>
<dbReference type="InterPro" id="IPR019775">
    <property type="entry name" value="WD40_repeat_CS"/>
</dbReference>
<dbReference type="GeneID" id="25259771"/>
<evidence type="ECO:0000259" key="8">
    <source>
        <dbReference type="Pfam" id="PF12265"/>
    </source>
</evidence>
<feature type="compositionally biased region" description="Low complexity" evidence="7">
    <location>
        <begin position="500"/>
        <end position="512"/>
    </location>
</feature>
<evidence type="ECO:0000256" key="4">
    <source>
        <dbReference type="ARBA" id="ARBA00022853"/>
    </source>
</evidence>
<accession>A0A098VRD6</accession>
<feature type="compositionally biased region" description="Acidic residues" evidence="7">
    <location>
        <begin position="426"/>
        <end position="450"/>
    </location>
</feature>
<sequence length="568" mass="63072">MMSSSGTQVAPGNAPPSVQEAERLMINEEYKIWKKNAPFLYDVIITHALEWPSLTVEWLPDMELQREKGVAVQRLVLGTHTSGGEQNYLQLASVILPLEMEQPDTRKASGEPGSLAFMGGYGASPDCRILITQRILHEGEVNRARVMPQNPCLIATRTVSGPVHVWDYTKHPSKPKDDVVRPDIVLSGHTREGYGLSWNPQRTGHLVTCGEDQKVMLWDVASASKENLALDPLVTFEGGHTEVVEDVAWNLMNGTSTIVSVGDDKKIIFWDPRAPKPTAIITNAHKGEINCVSFSPMEEHFFVTGSADRTVALWDARRCSSVDDRLHSFEIHADDVLQVSWSSHRKGVFASGGADRRLNVWDVSRIGADQSEEDAADGPPELLFVHGGHTSKISDFSWNSNDPWTICSASEDNLLQIWKMSSEIYEGGDETDEEGSYEEAADEEDRDDDNQCLGPAESEMKRQLERSNNQEGLHFETLGETSIFHKKEAAQQIQEDDFDSFSSSVPSAIPDSKASHSTEGVDSGFSPQTKAEDAILKEEEDSPHPKRHALEEDILNYPTDRKDHPDAE</sequence>
<feature type="region of interest" description="Disordered" evidence="7">
    <location>
        <begin position="426"/>
        <end position="568"/>
    </location>
</feature>
<dbReference type="AlphaFoldDB" id="A0A098VRD6"/>
<reference evidence="9 10" key="1">
    <citation type="submission" date="2014-04" db="EMBL/GenBank/DDBJ databases">
        <title>A new species of microsporidia sheds light on the evolution of extreme parasitism.</title>
        <authorList>
            <person name="Haag K.L."/>
            <person name="James T.Y."/>
            <person name="Larsson R."/>
            <person name="Schaer T.M."/>
            <person name="Refardt D."/>
            <person name="Pombert J.-F."/>
            <person name="Ebert D."/>
        </authorList>
    </citation>
    <scope>NUCLEOTIDE SEQUENCE [LARGE SCALE GENOMIC DNA]</scope>
    <source>
        <strain evidence="9 10">UGP3</strain>
        <tissue evidence="9">Spores</tissue>
    </source>
</reference>
<comment type="subcellular location">
    <subcellularLocation>
        <location evidence="1">Nucleus</location>
    </subcellularLocation>
</comment>
<dbReference type="Proteomes" id="UP000029725">
    <property type="component" value="Unassembled WGS sequence"/>
</dbReference>
<evidence type="ECO:0000256" key="3">
    <source>
        <dbReference type="ARBA" id="ARBA00022737"/>
    </source>
</evidence>
<keyword evidence="4" id="KW-0156">Chromatin regulator</keyword>
<dbReference type="Pfam" id="PF00400">
    <property type="entry name" value="WD40"/>
    <property type="match status" value="5"/>
</dbReference>
<keyword evidence="2 6" id="KW-0853">WD repeat</keyword>
<feature type="domain" description="Histone-binding protein RBBP4-like N-terminal" evidence="8">
    <location>
        <begin position="28"/>
        <end position="97"/>
    </location>
</feature>
<feature type="repeat" description="WD" evidence="6">
    <location>
        <begin position="329"/>
        <end position="364"/>
    </location>
</feature>
<organism evidence="9 10">
    <name type="scientific">Mitosporidium daphniae</name>
    <dbReference type="NCBI Taxonomy" id="1485682"/>
    <lineage>
        <taxon>Eukaryota</taxon>
        <taxon>Fungi</taxon>
        <taxon>Fungi incertae sedis</taxon>
        <taxon>Microsporidia</taxon>
        <taxon>Mitosporidium</taxon>
    </lineage>
</organism>
<dbReference type="PRINTS" id="PR00320">
    <property type="entry name" value="GPROTEINBRPT"/>
</dbReference>
<dbReference type="InterPro" id="IPR050459">
    <property type="entry name" value="WD_repeat_RBAP46/RBAP48/MSI1"/>
</dbReference>
<feature type="repeat" description="WD" evidence="6">
    <location>
        <begin position="186"/>
        <end position="228"/>
    </location>
</feature>
<keyword evidence="10" id="KW-1185">Reference proteome</keyword>
<dbReference type="VEuPathDB" id="MicrosporidiaDB:DI09_38p240"/>
<dbReference type="OrthoDB" id="427795at2759"/>
<evidence type="ECO:0000256" key="6">
    <source>
        <dbReference type="PROSITE-ProRule" id="PRU00221"/>
    </source>
</evidence>
<feature type="compositionally biased region" description="Basic and acidic residues" evidence="7">
    <location>
        <begin position="559"/>
        <end position="568"/>
    </location>
</feature>
<dbReference type="InterPro" id="IPR001680">
    <property type="entry name" value="WD40_rpt"/>
</dbReference>
<feature type="repeat" description="WD" evidence="6">
    <location>
        <begin position="386"/>
        <end position="422"/>
    </location>
</feature>
<dbReference type="HOGENOM" id="CLU_020445_3_1_1"/>
<dbReference type="InterPro" id="IPR015943">
    <property type="entry name" value="WD40/YVTN_repeat-like_dom_sf"/>
</dbReference>
<gene>
    <name evidence="9" type="ORF">DI09_38p240</name>
</gene>
<dbReference type="Gene3D" id="2.130.10.10">
    <property type="entry name" value="YVTN repeat-like/Quinoprotein amine dehydrogenase"/>
    <property type="match status" value="1"/>
</dbReference>
<evidence type="ECO:0000313" key="9">
    <source>
        <dbReference type="EMBL" id="KGG51354.1"/>
    </source>
</evidence>
<dbReference type="PROSITE" id="PS50082">
    <property type="entry name" value="WD_REPEATS_2"/>
    <property type="match status" value="4"/>
</dbReference>
<evidence type="ECO:0000313" key="10">
    <source>
        <dbReference type="Proteomes" id="UP000029725"/>
    </source>
</evidence>
<feature type="compositionally biased region" description="Basic and acidic residues" evidence="7">
    <location>
        <begin position="530"/>
        <end position="551"/>
    </location>
</feature>
<keyword evidence="5" id="KW-0539">Nucleus</keyword>
<protein>
    <submittedName>
        <fullName evidence="9">Retinoblastoma binding protein 4-like protein</fullName>
    </submittedName>
</protein>